<dbReference type="EMBL" id="LK052904">
    <property type="protein sequence ID" value="CDR45598.1"/>
    <property type="molecule type" value="Genomic_DNA"/>
</dbReference>
<gene>
    <name evidence="9" type="ORF">CYFA0S_19e00782g</name>
</gene>
<accession>A0A061B8B1</accession>
<dbReference type="AlphaFoldDB" id="A0A061B8B1"/>
<dbReference type="GO" id="GO:0071013">
    <property type="term" value="C:catalytic step 2 spliceosome"/>
    <property type="evidence" value="ECO:0007669"/>
    <property type="project" value="TreeGrafter"/>
</dbReference>
<organism evidence="9">
    <name type="scientific">Cyberlindnera fabianii</name>
    <name type="common">Yeast</name>
    <name type="synonym">Hansenula fabianii</name>
    <dbReference type="NCBI Taxonomy" id="36022"/>
    <lineage>
        <taxon>Eukaryota</taxon>
        <taxon>Fungi</taxon>
        <taxon>Dikarya</taxon>
        <taxon>Ascomycota</taxon>
        <taxon>Saccharomycotina</taxon>
        <taxon>Saccharomycetes</taxon>
        <taxon>Phaffomycetales</taxon>
        <taxon>Phaffomycetaceae</taxon>
        <taxon>Cyberlindnera</taxon>
    </lineage>
</organism>
<keyword evidence="4" id="KW-0677">Repeat</keyword>
<keyword evidence="2" id="KW-0507">mRNA processing</keyword>
<keyword evidence="3" id="KW-0747">Spliceosome</keyword>
<dbReference type="GO" id="GO:0045292">
    <property type="term" value="P:mRNA cis splicing, via spliceosome"/>
    <property type="evidence" value="ECO:0007669"/>
    <property type="project" value="InterPro"/>
</dbReference>
<sequence>MNLDIPEDIIIPPPAIRSMALKIAQYVIRNGTEFEDKVKQQPQSSRFTFLDQSDVYYGYYKYLLEHKDEIMEGEDDKTDKSKEVEPQPELDFLIDMPIITNKDLDILKLTAQFVAVNGSDYKQAIKNKYHDQILQFGFMDQQHSLNPLFEKFVDQYTRILNDDIKTVPSDEVLLRAYKRAEWETTQRDQQQKQIQDEEDKKLRFARVDWNDFSVVATIQFDEVDSITELEEPVTIEQLQLKSLDEKSKQVTAIKSDDTPSGIKIKEFGSTRLKSIQKEKFLQCPLTGKMIPEKDFQRHIEILLRDPKYQDEKAKYEAKIQNTNLNPDEVAKNINALFKPHTQNKRQKVLWDGYQSSVDYVKSNQPIDQPDEYKRKQREPIIGPKGQ</sequence>
<feature type="domain" description="SURP motif" evidence="8">
    <location>
        <begin position="19"/>
        <end position="60"/>
    </location>
</feature>
<feature type="domain" description="SURP motif" evidence="8">
    <location>
        <begin position="106"/>
        <end position="149"/>
    </location>
</feature>
<dbReference type="Pfam" id="PF01805">
    <property type="entry name" value="Surp"/>
    <property type="match status" value="2"/>
</dbReference>
<evidence type="ECO:0000259" key="8">
    <source>
        <dbReference type="PROSITE" id="PS50128"/>
    </source>
</evidence>
<evidence type="ECO:0000256" key="2">
    <source>
        <dbReference type="ARBA" id="ARBA00022664"/>
    </source>
</evidence>
<dbReference type="PANTHER" id="PTHR15316">
    <property type="entry name" value="SPLICEOSOME ASSOCIATED PROTEIN 114/SWAP SPLICING FACTOR-RELATED"/>
    <property type="match status" value="1"/>
</dbReference>
<evidence type="ECO:0000256" key="7">
    <source>
        <dbReference type="SAM" id="MobiDB-lite"/>
    </source>
</evidence>
<evidence type="ECO:0000256" key="1">
    <source>
        <dbReference type="ARBA" id="ARBA00004123"/>
    </source>
</evidence>
<dbReference type="PROSITE" id="PS50128">
    <property type="entry name" value="SURP"/>
    <property type="match status" value="2"/>
</dbReference>
<keyword evidence="6" id="KW-0539">Nucleus</keyword>
<comment type="subcellular location">
    <subcellularLocation>
        <location evidence="1">Nucleus</location>
    </subcellularLocation>
</comment>
<dbReference type="GO" id="GO:0071004">
    <property type="term" value="C:U2-type prespliceosome"/>
    <property type="evidence" value="ECO:0007669"/>
    <property type="project" value="TreeGrafter"/>
</dbReference>
<dbReference type="GO" id="GO:0003723">
    <property type="term" value="F:RNA binding"/>
    <property type="evidence" value="ECO:0007669"/>
    <property type="project" value="InterPro"/>
</dbReference>
<dbReference type="OrthoDB" id="447637at2759"/>
<keyword evidence="5" id="KW-0508">mRNA splicing</keyword>
<dbReference type="InterPro" id="IPR000061">
    <property type="entry name" value="Surp"/>
</dbReference>
<evidence type="ECO:0000313" key="9">
    <source>
        <dbReference type="EMBL" id="CDR45598.1"/>
    </source>
</evidence>
<dbReference type="VEuPathDB" id="FungiDB:BON22_0998"/>
<protein>
    <submittedName>
        <fullName evidence="9">CYFA0S19e00782g1_1</fullName>
    </submittedName>
</protein>
<evidence type="ECO:0000256" key="4">
    <source>
        <dbReference type="ARBA" id="ARBA00022737"/>
    </source>
</evidence>
<dbReference type="PANTHER" id="PTHR15316:SF1">
    <property type="entry name" value="SPLICING FACTOR 3A SUBUNIT 1"/>
    <property type="match status" value="1"/>
</dbReference>
<dbReference type="GO" id="GO:0005686">
    <property type="term" value="C:U2 snRNP"/>
    <property type="evidence" value="ECO:0007669"/>
    <property type="project" value="TreeGrafter"/>
</dbReference>
<evidence type="ECO:0000256" key="3">
    <source>
        <dbReference type="ARBA" id="ARBA00022728"/>
    </source>
</evidence>
<dbReference type="InterPro" id="IPR045146">
    <property type="entry name" value="SF3A1"/>
</dbReference>
<dbReference type="Gene3D" id="1.10.10.790">
    <property type="entry name" value="Surp module"/>
    <property type="match status" value="2"/>
</dbReference>
<evidence type="ECO:0000256" key="6">
    <source>
        <dbReference type="ARBA" id="ARBA00023242"/>
    </source>
</evidence>
<reference evidence="9" key="1">
    <citation type="journal article" date="2014" name="Genome Announc.">
        <title>Genome sequence of the yeast Cyberlindnera fabianii (Hansenula fabianii).</title>
        <authorList>
            <person name="Freel K.C."/>
            <person name="Sarilar V."/>
            <person name="Neuveglise C."/>
            <person name="Devillers H."/>
            <person name="Friedrich A."/>
            <person name="Schacherer J."/>
        </authorList>
    </citation>
    <scope>NUCLEOTIDE SEQUENCE</scope>
    <source>
        <strain evidence="9">YJS4271</strain>
    </source>
</reference>
<dbReference type="GO" id="GO:0000381">
    <property type="term" value="P:regulation of alternative mRNA splicing, via spliceosome"/>
    <property type="evidence" value="ECO:0007669"/>
    <property type="project" value="TreeGrafter"/>
</dbReference>
<dbReference type="Pfam" id="PF12230">
    <property type="entry name" value="PRP21_like_P"/>
    <property type="match status" value="2"/>
</dbReference>
<proteinExistence type="predicted"/>
<dbReference type="PhylomeDB" id="A0A061B8B1"/>
<dbReference type="SUPFAM" id="SSF109905">
    <property type="entry name" value="Surp module (SWAP domain)"/>
    <property type="match status" value="2"/>
</dbReference>
<dbReference type="InterPro" id="IPR022030">
    <property type="entry name" value="SF3A1_dom"/>
</dbReference>
<dbReference type="SMART" id="SM00648">
    <property type="entry name" value="SWAP"/>
    <property type="match status" value="2"/>
</dbReference>
<name>A0A061B8B1_CYBFA</name>
<feature type="region of interest" description="Disordered" evidence="7">
    <location>
        <begin position="360"/>
        <end position="386"/>
    </location>
</feature>
<evidence type="ECO:0000256" key="5">
    <source>
        <dbReference type="ARBA" id="ARBA00023187"/>
    </source>
</evidence>
<dbReference type="InterPro" id="IPR035967">
    <property type="entry name" value="SWAP/Surp_sf"/>
</dbReference>